<feature type="compositionally biased region" description="Basic and acidic residues" evidence="1">
    <location>
        <begin position="231"/>
        <end position="251"/>
    </location>
</feature>
<feature type="compositionally biased region" description="Basic and acidic residues" evidence="1">
    <location>
        <begin position="320"/>
        <end position="331"/>
    </location>
</feature>
<accession>A0A8K0TKT3</accession>
<dbReference type="AlphaFoldDB" id="A0A8K0TKT3"/>
<feature type="region of interest" description="Disordered" evidence="1">
    <location>
        <begin position="1"/>
        <end position="79"/>
    </location>
</feature>
<reference evidence="3" key="1">
    <citation type="journal article" date="2021" name="Nat. Commun.">
        <title>Genetic determinants of endophytism in the Arabidopsis root mycobiome.</title>
        <authorList>
            <person name="Mesny F."/>
            <person name="Miyauchi S."/>
            <person name="Thiergart T."/>
            <person name="Pickel B."/>
            <person name="Atanasova L."/>
            <person name="Karlsson M."/>
            <person name="Huettel B."/>
            <person name="Barry K.W."/>
            <person name="Haridas S."/>
            <person name="Chen C."/>
            <person name="Bauer D."/>
            <person name="Andreopoulos W."/>
            <person name="Pangilinan J."/>
            <person name="LaButti K."/>
            <person name="Riley R."/>
            <person name="Lipzen A."/>
            <person name="Clum A."/>
            <person name="Drula E."/>
            <person name="Henrissat B."/>
            <person name="Kohler A."/>
            <person name="Grigoriev I.V."/>
            <person name="Martin F.M."/>
            <person name="Hacquard S."/>
        </authorList>
    </citation>
    <scope>NUCLEOTIDE SEQUENCE</scope>
    <source>
        <strain evidence="3">MPI-CAGE-AT-0016</strain>
    </source>
</reference>
<organism evidence="3 4">
    <name type="scientific">Plectosphaerella cucumerina</name>
    <dbReference type="NCBI Taxonomy" id="40658"/>
    <lineage>
        <taxon>Eukaryota</taxon>
        <taxon>Fungi</taxon>
        <taxon>Dikarya</taxon>
        <taxon>Ascomycota</taxon>
        <taxon>Pezizomycotina</taxon>
        <taxon>Sordariomycetes</taxon>
        <taxon>Hypocreomycetidae</taxon>
        <taxon>Glomerellales</taxon>
        <taxon>Plectosphaerellaceae</taxon>
        <taxon>Plectosphaerella</taxon>
    </lineage>
</organism>
<comment type="caution">
    <text evidence="3">The sequence shown here is derived from an EMBL/GenBank/DDBJ whole genome shotgun (WGS) entry which is preliminary data.</text>
</comment>
<sequence>MGNGLQNILRWGKTPSSQPDKRTDPTTGTTTTSWGTAEPSSSLAPPRLSAYQFYASPSHDENDDDPALDPATAAGWVPGYGYEPTPVPVATQTQQPLPVQDTGEAKITPATPATTSAKVPNANYKAFLPSPKPSATYSPYPDPTPDASSLGVVNPTSPDGRKLLAKKGVISPAARKPISSIPVSSKPTSPNPVSSRPSSSRPVTPKSASPSPLSSKKSHPLPPLPTPPTVEDEHGESSEVFELEAREDVRYQAEIAPPVQQLVPPLNPDLDPLSTPVRRTPKPLNGVQTLQVPPALGPGRISSNSLLPPVANDPLSSPRPRFDPEPPSEDKTWALDEVVPTTPAAQEQPRTERATHYDIDRPTCSINLVCYRSGARGCSRKQIQCILRSRFPDDESYEKMVSANGHLIQTDVEFFEEARRLFEQEMCDFFRRWFSLKSLRAFRVLSYTPTTRPVVVPLDDFVLQEMMYAYYNPDKLSSDNDWIKWVFRLRRQDRRHAIEFVEGWNSTRIGIAGTIPWLSSCIVGIAWTAAGGDVQSAFTVASFILTSSSIILALLAIISSIESSGGGSISVHSSEGPGL</sequence>
<keyword evidence="2" id="KW-0472">Membrane</keyword>
<evidence type="ECO:0000313" key="4">
    <source>
        <dbReference type="Proteomes" id="UP000813385"/>
    </source>
</evidence>
<dbReference type="Proteomes" id="UP000813385">
    <property type="component" value="Unassembled WGS sequence"/>
</dbReference>
<evidence type="ECO:0000313" key="3">
    <source>
        <dbReference type="EMBL" id="KAH7368646.1"/>
    </source>
</evidence>
<dbReference type="EMBL" id="JAGPXD010000002">
    <property type="protein sequence ID" value="KAH7368646.1"/>
    <property type="molecule type" value="Genomic_DNA"/>
</dbReference>
<name>A0A8K0TKT3_9PEZI</name>
<feature type="compositionally biased region" description="Low complexity" evidence="1">
    <location>
        <begin position="257"/>
        <end position="273"/>
    </location>
</feature>
<feature type="compositionally biased region" description="Low complexity" evidence="1">
    <location>
        <begin position="25"/>
        <end position="50"/>
    </location>
</feature>
<feature type="transmembrane region" description="Helical" evidence="2">
    <location>
        <begin position="509"/>
        <end position="530"/>
    </location>
</feature>
<dbReference type="OrthoDB" id="9988102at2759"/>
<gene>
    <name evidence="3" type="ORF">B0T11DRAFT_277424</name>
</gene>
<evidence type="ECO:0000256" key="1">
    <source>
        <dbReference type="SAM" id="MobiDB-lite"/>
    </source>
</evidence>
<keyword evidence="4" id="KW-1185">Reference proteome</keyword>
<feature type="region of interest" description="Disordered" evidence="1">
    <location>
        <begin position="103"/>
        <end position="331"/>
    </location>
</feature>
<proteinExistence type="predicted"/>
<keyword evidence="2" id="KW-0812">Transmembrane</keyword>
<keyword evidence="2" id="KW-1133">Transmembrane helix</keyword>
<protein>
    <submittedName>
        <fullName evidence="3">Uncharacterized protein</fullName>
    </submittedName>
</protein>
<evidence type="ECO:0000256" key="2">
    <source>
        <dbReference type="SAM" id="Phobius"/>
    </source>
</evidence>
<feature type="transmembrane region" description="Helical" evidence="2">
    <location>
        <begin position="536"/>
        <end position="558"/>
    </location>
</feature>
<feature type="compositionally biased region" description="Low complexity" evidence="1">
    <location>
        <begin position="176"/>
        <end position="215"/>
    </location>
</feature>